<comment type="caution">
    <text evidence="3">The sequence shown here is derived from an EMBL/GenBank/DDBJ whole genome shotgun (WGS) entry which is preliminary data.</text>
</comment>
<name>A0ABU8TAR1_9PSEU</name>
<proteinExistence type="predicted"/>
<feature type="region of interest" description="Disordered" evidence="1">
    <location>
        <begin position="1"/>
        <end position="24"/>
    </location>
</feature>
<dbReference type="Pfam" id="PF01740">
    <property type="entry name" value="STAS"/>
    <property type="match status" value="1"/>
</dbReference>
<dbReference type="Proteomes" id="UP001364211">
    <property type="component" value="Unassembled WGS sequence"/>
</dbReference>
<evidence type="ECO:0000313" key="4">
    <source>
        <dbReference type="Proteomes" id="UP001364211"/>
    </source>
</evidence>
<dbReference type="EMBL" id="JBBJUP010000014">
    <property type="protein sequence ID" value="MEJ8280787.1"/>
    <property type="molecule type" value="Genomic_DNA"/>
</dbReference>
<dbReference type="SUPFAM" id="SSF52091">
    <property type="entry name" value="SpoIIaa-like"/>
    <property type="match status" value="1"/>
</dbReference>
<gene>
    <name evidence="3" type="ORF">WJX68_17730</name>
</gene>
<reference evidence="3 4" key="1">
    <citation type="submission" date="2024-03" db="EMBL/GenBank/DDBJ databases">
        <title>Draft genome sequence of Pseudonocardia sp. DW16-2.</title>
        <authorList>
            <person name="Duangmal K."/>
        </authorList>
    </citation>
    <scope>NUCLEOTIDE SEQUENCE [LARGE SCALE GENOMIC DNA]</scope>
    <source>
        <strain evidence="3 4">DW16-2</strain>
    </source>
</reference>
<feature type="region of interest" description="Disordered" evidence="1">
    <location>
        <begin position="106"/>
        <end position="127"/>
    </location>
</feature>
<keyword evidence="4" id="KW-1185">Reference proteome</keyword>
<accession>A0ABU8TAR1</accession>
<evidence type="ECO:0000259" key="2">
    <source>
        <dbReference type="Pfam" id="PF01740"/>
    </source>
</evidence>
<protein>
    <submittedName>
        <fullName evidence="3">STAS domain-containing protein</fullName>
    </submittedName>
</protein>
<feature type="compositionally biased region" description="Pro residues" evidence="1">
    <location>
        <begin position="109"/>
        <end position="121"/>
    </location>
</feature>
<feature type="compositionally biased region" description="Pro residues" evidence="1">
    <location>
        <begin position="1"/>
        <end position="10"/>
    </location>
</feature>
<dbReference type="RefSeq" id="WP_340292316.1">
    <property type="nucleotide sequence ID" value="NZ_JBBJUP010000014.1"/>
</dbReference>
<organism evidence="3 4">
    <name type="scientific">Pseudonocardia spirodelae</name>
    <dbReference type="NCBI Taxonomy" id="3133431"/>
    <lineage>
        <taxon>Bacteria</taxon>
        <taxon>Bacillati</taxon>
        <taxon>Actinomycetota</taxon>
        <taxon>Actinomycetes</taxon>
        <taxon>Pseudonocardiales</taxon>
        <taxon>Pseudonocardiaceae</taxon>
        <taxon>Pseudonocardia</taxon>
    </lineage>
</organism>
<evidence type="ECO:0000313" key="3">
    <source>
        <dbReference type="EMBL" id="MEJ8280787.1"/>
    </source>
</evidence>
<feature type="domain" description="STAS" evidence="2">
    <location>
        <begin position="65"/>
        <end position="115"/>
    </location>
</feature>
<dbReference type="Gene3D" id="3.30.750.24">
    <property type="entry name" value="STAS domain"/>
    <property type="match status" value="1"/>
</dbReference>
<dbReference type="InterPro" id="IPR036513">
    <property type="entry name" value="STAS_dom_sf"/>
</dbReference>
<evidence type="ECO:0000256" key="1">
    <source>
        <dbReference type="SAM" id="MobiDB-lite"/>
    </source>
</evidence>
<dbReference type="InterPro" id="IPR002645">
    <property type="entry name" value="STAS_dom"/>
</dbReference>
<sequence length="150" mass="15399">MTTLLPPTPGAVPGDPARDGPDAPARLHVDHPLPGVHVIAPTGILDRAAGARLLRLADLEMTAPAGGPVPRHLVLDLAGVTAFGPGGAAVLRHLRYAAHRRRVRCHLAGPPPRPRSGPPPSLDGVGRFTDLADAVAALAELAAEPYPPPS</sequence>